<evidence type="ECO:0000313" key="1">
    <source>
        <dbReference type="EMBL" id="KAI9898283.1"/>
    </source>
</evidence>
<protein>
    <submittedName>
        <fullName evidence="1">Uncharacterized protein</fullName>
    </submittedName>
</protein>
<name>A0ACC0UWK2_9HYPO</name>
<organism evidence="1 2">
    <name type="scientific">Trichothecium roseum</name>
    <dbReference type="NCBI Taxonomy" id="47278"/>
    <lineage>
        <taxon>Eukaryota</taxon>
        <taxon>Fungi</taxon>
        <taxon>Dikarya</taxon>
        <taxon>Ascomycota</taxon>
        <taxon>Pezizomycotina</taxon>
        <taxon>Sordariomycetes</taxon>
        <taxon>Hypocreomycetidae</taxon>
        <taxon>Hypocreales</taxon>
        <taxon>Hypocreales incertae sedis</taxon>
        <taxon>Trichothecium</taxon>
    </lineage>
</organism>
<evidence type="ECO:0000313" key="2">
    <source>
        <dbReference type="Proteomes" id="UP001163324"/>
    </source>
</evidence>
<dbReference type="EMBL" id="CM047945">
    <property type="protein sequence ID" value="KAI9898283.1"/>
    <property type="molecule type" value="Genomic_DNA"/>
</dbReference>
<reference evidence="1" key="1">
    <citation type="submission" date="2022-10" db="EMBL/GenBank/DDBJ databases">
        <title>Complete Genome of Trichothecium roseum strain YXFP-22015, a Plant Pathogen Isolated from Citrus.</title>
        <authorList>
            <person name="Wang Y."/>
            <person name="Zhu L."/>
        </authorList>
    </citation>
    <scope>NUCLEOTIDE SEQUENCE</scope>
    <source>
        <strain evidence="1">YXFP-22015</strain>
    </source>
</reference>
<proteinExistence type="predicted"/>
<accession>A0ACC0UWK2</accession>
<keyword evidence="2" id="KW-1185">Reference proteome</keyword>
<comment type="caution">
    <text evidence="1">The sequence shown here is derived from an EMBL/GenBank/DDBJ whole genome shotgun (WGS) entry which is preliminary data.</text>
</comment>
<sequence length="1160" mass="129160">MDNNASQSPDPEGAARRRSGRVVRAPNKFVPTPSAQQAQAKRKRDDAEEEDEDEQEGGNEAPELESELSDEEGEQGDSDSDATPPARRKASQPKRAKKPAAKKPKTNGGPITVAAHATAIPRRPKKTFKLETRGEGRGLYTEIFGSGDAAKVVAQRWLEKYRADDSEALTDVINCVLQCIGCENLITVDDIRDPDNIPNRVADLHNQYQEQQETEYPLISRTRNTKAFRDMMVTFFNELVAVLHGSEVLYKDKDCMDNLLSWLSSMSSSQLRPFRHTATTISLAVTSGLVEVAQILDMRITDDGALVQKSKKSKNKNKEAEASLKASQENRTFCGALIQSFFDTVFVHRYRDTDPKIRAECVEALGHWISELPNVFMDPSYLRYLGWMLSDTSPVTRAEVLRQLLRVFQTDASALGHFIDRFKSRLTEMATRDAEVSVRVAAISVVDVLRGAALLEPNDVDAIGELIFDTEIRIRKAVVSFFSALVEDVYEQKVDALGGVDVLRELPNVDEDDYDSLQEDWVDIKCLAESLAHYDSQIEERQQSTNSAGVPAHLDLLGSAQLDTRISLAAQVLFDKVDVVNKWRQLAGYLLFDHTTNTKSKSRSKGAKTPESVLKKAVAPTSAEEVILLNVLASAVKTHLAHTVEMEQGRRKGGKSEAAEVQEAIATDLAAIIPPLLNKFGAVSETATTVLKLEHMLNLGIFTQLGQESQYENLLDEICTQFNRHDDNMVISEVATALVHARQHEELEELADTRLSTLWENNINSLRNIENTCEVSVRGNLSEDTLQILSATVMKISKLAGISDCVDMLDAEGSGDSTSPTIELLINLVQRGHFEPQDDEAIDVLEDELVSYAIKACQFYFMWRVRATAKMVTEEVAIPPTDVDRLSYLCALYRKNLVQTFSSRANIDDLRLFATGSFCDVHVTFAVLRSPLKHNVAASDLLQPLMCDIEPSLTPELLDIFGAAEKDYAKKTRRYKTLNPPAEDEDPVEEEEDLDEDDDEDLSQEEKLAAELKSEKALCEITGKLVLAITAKCLDVRGRDAGKLKKRLQRNQAKLGNNFKEVVAYLDAEKALRKKAAASSKSAAATAAMAAKKKQEEEQRQQQQEQEQLSKEIIDDDDDIFSDSDKGERRDEVEDDPIEDVESDEEPERGLTRDESVLGD</sequence>
<dbReference type="Proteomes" id="UP001163324">
    <property type="component" value="Chromosome 6"/>
</dbReference>
<gene>
    <name evidence="1" type="ORF">N3K66_006643</name>
</gene>